<comment type="caution">
    <text evidence="2">The sequence shown here is derived from an EMBL/GenBank/DDBJ whole genome shotgun (WGS) entry which is preliminary data.</text>
</comment>
<evidence type="ECO:0000313" key="2">
    <source>
        <dbReference type="EMBL" id="KPV54983.1"/>
    </source>
</evidence>
<evidence type="ECO:0000313" key="3">
    <source>
        <dbReference type="Proteomes" id="UP000050509"/>
    </source>
</evidence>
<feature type="region of interest" description="Disordered" evidence="1">
    <location>
        <begin position="79"/>
        <end position="98"/>
    </location>
</feature>
<accession>A0A0P9DB75</accession>
<proteinExistence type="predicted"/>
<reference evidence="2 3" key="1">
    <citation type="submission" date="2015-09" db="EMBL/GenBank/DDBJ databases">
        <title>Draft genome sequence of Kouleothrix aurantiaca JCM 19913.</title>
        <authorList>
            <person name="Hemp J."/>
        </authorList>
    </citation>
    <scope>NUCLEOTIDE SEQUENCE [LARGE SCALE GENOMIC DNA]</scope>
    <source>
        <strain evidence="2 3">COM-B</strain>
    </source>
</reference>
<gene>
    <name evidence="2" type="ORF">SE17_00385</name>
</gene>
<protein>
    <submittedName>
        <fullName evidence="2">Uncharacterized protein</fullName>
    </submittedName>
</protein>
<evidence type="ECO:0000256" key="1">
    <source>
        <dbReference type="SAM" id="MobiDB-lite"/>
    </source>
</evidence>
<keyword evidence="3" id="KW-1185">Reference proteome</keyword>
<dbReference type="AlphaFoldDB" id="A0A0P9DB75"/>
<name>A0A0P9DB75_9CHLR</name>
<sequence length="98" mass="10959">MTTLAISEAGEMLLTLRGAAENRILTTLRRWPYWQRVAVERDPLDAKQCIAVTLIADQAHEATVREILKRSFGLTFPESGGSCELLPEPPAPSRRRGR</sequence>
<dbReference type="EMBL" id="LJCR01000003">
    <property type="protein sequence ID" value="KPV54983.1"/>
    <property type="molecule type" value="Genomic_DNA"/>
</dbReference>
<organism evidence="2 3">
    <name type="scientific">Kouleothrix aurantiaca</name>
    <dbReference type="NCBI Taxonomy" id="186479"/>
    <lineage>
        <taxon>Bacteria</taxon>
        <taxon>Bacillati</taxon>
        <taxon>Chloroflexota</taxon>
        <taxon>Chloroflexia</taxon>
        <taxon>Chloroflexales</taxon>
        <taxon>Roseiflexineae</taxon>
        <taxon>Roseiflexaceae</taxon>
        <taxon>Kouleothrix</taxon>
    </lineage>
</organism>
<dbReference type="Proteomes" id="UP000050509">
    <property type="component" value="Unassembled WGS sequence"/>
</dbReference>